<keyword evidence="5" id="KW-0378">Hydrolase</keyword>
<gene>
    <name evidence="7" type="ORF">RHTO0S_16e02872g</name>
</gene>
<feature type="region of interest" description="Disordered" evidence="6">
    <location>
        <begin position="184"/>
        <end position="206"/>
    </location>
</feature>
<accession>A0A061BE06</accession>
<dbReference type="Pfam" id="PF04493">
    <property type="entry name" value="Endonuclease_5"/>
    <property type="match status" value="2"/>
</dbReference>
<name>A0A061BE06_RHOTO</name>
<keyword evidence="3" id="KW-0540">Nuclease</keyword>
<keyword evidence="4" id="KW-0255">Endonuclease</keyword>
<dbReference type="GO" id="GO:0006281">
    <property type="term" value="P:DNA repair"/>
    <property type="evidence" value="ECO:0007669"/>
    <property type="project" value="InterPro"/>
</dbReference>
<feature type="compositionally biased region" description="Low complexity" evidence="6">
    <location>
        <begin position="242"/>
        <end position="251"/>
    </location>
</feature>
<evidence type="ECO:0000313" key="7">
    <source>
        <dbReference type="EMBL" id="CDR48176.1"/>
    </source>
</evidence>
<reference evidence="7" key="1">
    <citation type="journal article" date="2014" name="Genome Announc.">
        <title>Draft genome sequence of Rhodosporidium toruloides CECT1137, an oleaginous yeast of biotechnological interest.</title>
        <authorList>
            <person name="Morin N."/>
            <person name="Calcas X."/>
            <person name="Devillers H."/>
            <person name="Durrens P."/>
            <person name="Sherman D.J."/>
            <person name="Nicaud J.-M."/>
            <person name="Neuveglise C."/>
        </authorList>
    </citation>
    <scope>NUCLEOTIDE SEQUENCE</scope>
    <source>
        <strain evidence="7">CECT1137</strain>
    </source>
</reference>
<organism evidence="7">
    <name type="scientific">Rhodotorula toruloides</name>
    <name type="common">Yeast</name>
    <name type="synonym">Rhodosporidium toruloides</name>
    <dbReference type="NCBI Taxonomy" id="5286"/>
    <lineage>
        <taxon>Eukaryota</taxon>
        <taxon>Fungi</taxon>
        <taxon>Dikarya</taxon>
        <taxon>Basidiomycota</taxon>
        <taxon>Pucciniomycotina</taxon>
        <taxon>Microbotryomycetes</taxon>
        <taxon>Sporidiobolales</taxon>
        <taxon>Sporidiobolaceae</taxon>
        <taxon>Rhodotorula</taxon>
    </lineage>
</organism>
<dbReference type="GO" id="GO:0016891">
    <property type="term" value="F:RNA endonuclease activity producing 5'-phosphomonoesters, hydrolytic mechanism"/>
    <property type="evidence" value="ECO:0007669"/>
    <property type="project" value="TreeGrafter"/>
</dbReference>
<evidence type="ECO:0000256" key="4">
    <source>
        <dbReference type="ARBA" id="ARBA00022759"/>
    </source>
</evidence>
<dbReference type="PANTHER" id="PTHR28511:SF1">
    <property type="entry name" value="ENDONUCLEASE V"/>
    <property type="match status" value="1"/>
</dbReference>
<dbReference type="EMBL" id="LK052951">
    <property type="protein sequence ID" value="CDR48176.1"/>
    <property type="molecule type" value="Genomic_DNA"/>
</dbReference>
<dbReference type="InterPro" id="IPR007581">
    <property type="entry name" value="Endonuclease-V"/>
</dbReference>
<dbReference type="PANTHER" id="PTHR28511">
    <property type="entry name" value="ENDONUCLEASE V"/>
    <property type="match status" value="1"/>
</dbReference>
<comment type="subcellular location">
    <subcellularLocation>
        <location evidence="1">Cytoplasm</location>
    </subcellularLocation>
</comment>
<evidence type="ECO:0000256" key="1">
    <source>
        <dbReference type="ARBA" id="ARBA00004496"/>
    </source>
</evidence>
<dbReference type="Gene3D" id="3.30.2170.10">
    <property type="entry name" value="archaeoglobus fulgidus dsm 4304 superfamily"/>
    <property type="match status" value="1"/>
</dbReference>
<keyword evidence="2" id="KW-0963">Cytoplasm</keyword>
<evidence type="ECO:0000256" key="2">
    <source>
        <dbReference type="ARBA" id="ARBA00022490"/>
    </source>
</evidence>
<dbReference type="OrthoDB" id="20018at2759"/>
<feature type="region of interest" description="Disordered" evidence="6">
    <location>
        <begin position="226"/>
        <end position="256"/>
    </location>
</feature>
<evidence type="ECO:0000256" key="3">
    <source>
        <dbReference type="ARBA" id="ARBA00022722"/>
    </source>
</evidence>
<dbReference type="GO" id="GO:0005737">
    <property type="term" value="C:cytoplasm"/>
    <property type="evidence" value="ECO:0007669"/>
    <property type="project" value="UniProtKB-SubCell"/>
</dbReference>
<sequence>MNSLSPELVASWTAEQRRQASLAVFEDSSDLSFAVPACPARALPSLHPEAPPVYREELNELSFEGLEVVAGLDISFRDGSGDEGIAVLAVLSFPSLKPHRTLSRRVSLSSTPYIHSYLSFRESDIYIALLDELRATGGPEVQVLFVDGNGRWHPRQAGSAVAVGVKSGLPTVGIAKEYHPLHASASETPANPANDNSSRPAEFPSDYLSSQKSMRKACHALFQHRGDWTGLRPPEPGGDATPRPSANSSASSRREDDYWGAALLSSPSRSARNPIFVSPGHRLSLQTCVKLALACTGEGKVPEPVRQADLVGRELVRQTWPKQTAQKEGRP</sequence>
<evidence type="ECO:0000256" key="6">
    <source>
        <dbReference type="SAM" id="MobiDB-lite"/>
    </source>
</evidence>
<dbReference type="GO" id="GO:0003727">
    <property type="term" value="F:single-stranded RNA binding"/>
    <property type="evidence" value="ECO:0007669"/>
    <property type="project" value="TreeGrafter"/>
</dbReference>
<evidence type="ECO:0000256" key="5">
    <source>
        <dbReference type="ARBA" id="ARBA00022801"/>
    </source>
</evidence>
<proteinExistence type="predicted"/>
<feature type="compositionally biased region" description="Polar residues" evidence="6">
    <location>
        <begin position="185"/>
        <end position="199"/>
    </location>
</feature>
<protein>
    <submittedName>
        <fullName evidence="7">RHTO0S16e02872g1_1</fullName>
    </submittedName>
</protein>
<dbReference type="GO" id="GO:0005730">
    <property type="term" value="C:nucleolus"/>
    <property type="evidence" value="ECO:0007669"/>
    <property type="project" value="TreeGrafter"/>
</dbReference>
<dbReference type="AlphaFoldDB" id="A0A061BE06"/>